<reference evidence="1 4" key="1">
    <citation type="submission" date="2024-01" db="EMBL/GenBank/DDBJ databases">
        <title>The genomes of 5 underutilized Papilionoideae crops provide insights into root nodulation and disease resistanc.</title>
        <authorList>
            <person name="Jiang F."/>
        </authorList>
    </citation>
    <scope>NUCLEOTIDE SEQUENCE [LARGE SCALE GENOMIC DNA]</scope>
    <source>
        <strain evidence="1">DUOXIRENSHENG_FW03</strain>
        <tissue evidence="1">Leaves</tissue>
    </source>
</reference>
<keyword evidence="4" id="KW-1185">Reference proteome</keyword>
<dbReference type="Proteomes" id="UP001386955">
    <property type="component" value="Unassembled WGS sequence"/>
</dbReference>
<dbReference type="EMBL" id="JAYMYS010000001">
    <property type="protein sequence ID" value="KAK7412571.1"/>
    <property type="molecule type" value="Genomic_DNA"/>
</dbReference>
<proteinExistence type="predicted"/>
<evidence type="ECO:0000313" key="1">
    <source>
        <dbReference type="EMBL" id="KAK7365628.1"/>
    </source>
</evidence>
<protein>
    <submittedName>
        <fullName evidence="1">Uncharacterized protein</fullName>
    </submittedName>
</protein>
<name>A0AAN9RGJ4_PSOTE</name>
<dbReference type="AlphaFoldDB" id="A0AAN9RGJ4"/>
<gene>
    <name evidence="3" type="ORF">VNO78_04036</name>
    <name evidence="2" type="ORF">VNO78_36104</name>
    <name evidence="1" type="ORF">VNO78_39268</name>
</gene>
<dbReference type="EMBL" id="JAYMYS010000298">
    <property type="protein sequence ID" value="KAK7365628.1"/>
    <property type="molecule type" value="Genomic_DNA"/>
</dbReference>
<evidence type="ECO:0000313" key="3">
    <source>
        <dbReference type="EMBL" id="KAK7412571.1"/>
    </source>
</evidence>
<organism evidence="1 4">
    <name type="scientific">Psophocarpus tetragonolobus</name>
    <name type="common">Winged bean</name>
    <name type="synonym">Dolichos tetragonolobus</name>
    <dbReference type="NCBI Taxonomy" id="3891"/>
    <lineage>
        <taxon>Eukaryota</taxon>
        <taxon>Viridiplantae</taxon>
        <taxon>Streptophyta</taxon>
        <taxon>Embryophyta</taxon>
        <taxon>Tracheophyta</taxon>
        <taxon>Spermatophyta</taxon>
        <taxon>Magnoliopsida</taxon>
        <taxon>eudicotyledons</taxon>
        <taxon>Gunneridae</taxon>
        <taxon>Pentapetalae</taxon>
        <taxon>rosids</taxon>
        <taxon>fabids</taxon>
        <taxon>Fabales</taxon>
        <taxon>Fabaceae</taxon>
        <taxon>Papilionoideae</taxon>
        <taxon>50 kb inversion clade</taxon>
        <taxon>NPAAA clade</taxon>
        <taxon>indigoferoid/millettioid clade</taxon>
        <taxon>Phaseoleae</taxon>
        <taxon>Psophocarpus</taxon>
    </lineage>
</organism>
<comment type="caution">
    <text evidence="1">The sequence shown here is derived from an EMBL/GenBank/DDBJ whole genome shotgun (WGS) entry which is preliminary data.</text>
</comment>
<evidence type="ECO:0000313" key="4">
    <source>
        <dbReference type="Proteomes" id="UP001386955"/>
    </source>
</evidence>
<evidence type="ECO:0000313" key="2">
    <source>
        <dbReference type="EMBL" id="KAK7375056.1"/>
    </source>
</evidence>
<sequence>MMLEEWLRGSLTIFLTNRLSDVTLALMSRRMAEGDSWACVNAIGRGVHKPWKTVGRSSTMCQCNGHNGASLTLAVRKMAKEIP</sequence>
<dbReference type="EMBL" id="JAYMYS010000075">
    <property type="protein sequence ID" value="KAK7375056.1"/>
    <property type="molecule type" value="Genomic_DNA"/>
</dbReference>
<accession>A0AAN9RGJ4</accession>